<evidence type="ECO:0000313" key="1">
    <source>
        <dbReference type="EMBL" id="SDK75790.1"/>
    </source>
</evidence>
<name>A0A1G9EI19_ACTMZ</name>
<evidence type="ECO:0000313" key="2">
    <source>
        <dbReference type="Proteomes" id="UP000199213"/>
    </source>
</evidence>
<organism evidence="1 2">
    <name type="scientific">Actinopolyspora mzabensis</name>
    <dbReference type="NCBI Taxonomy" id="995066"/>
    <lineage>
        <taxon>Bacteria</taxon>
        <taxon>Bacillati</taxon>
        <taxon>Actinomycetota</taxon>
        <taxon>Actinomycetes</taxon>
        <taxon>Actinopolysporales</taxon>
        <taxon>Actinopolysporaceae</taxon>
        <taxon>Actinopolyspora</taxon>
    </lineage>
</organism>
<dbReference type="AlphaFoldDB" id="A0A1G9EI19"/>
<dbReference type="InterPro" id="IPR038282">
    <property type="entry name" value="DUF2267_sf"/>
</dbReference>
<keyword evidence="2" id="KW-1185">Reference proteome</keyword>
<sequence length="46" mass="5517">MPTTNTTILDHAVQMATKRVQDVCREFDTDRRHFAYRVLRAWMHTP</sequence>
<dbReference type="Proteomes" id="UP000199213">
    <property type="component" value="Unassembled WGS sequence"/>
</dbReference>
<dbReference type="EMBL" id="FNFM01000012">
    <property type="protein sequence ID" value="SDK75790.1"/>
    <property type="molecule type" value="Genomic_DNA"/>
</dbReference>
<gene>
    <name evidence="1" type="ORF">SAMN04487820_11268</name>
</gene>
<accession>A0A1G9EI19</accession>
<dbReference type="Gene3D" id="1.10.490.110">
    <property type="entry name" value="Uncharacterized conserved protein DUF2267"/>
    <property type="match status" value="1"/>
</dbReference>
<proteinExistence type="predicted"/>
<protein>
    <submittedName>
        <fullName evidence="1">Uncharacterized protein</fullName>
    </submittedName>
</protein>
<reference evidence="2" key="1">
    <citation type="submission" date="2016-10" db="EMBL/GenBank/DDBJ databases">
        <authorList>
            <person name="Varghese N."/>
            <person name="Submissions S."/>
        </authorList>
    </citation>
    <scope>NUCLEOTIDE SEQUENCE [LARGE SCALE GENOMIC DNA]</scope>
    <source>
        <strain evidence="2">DSM 45460</strain>
    </source>
</reference>
<dbReference type="RefSeq" id="WP_218120263.1">
    <property type="nucleotide sequence ID" value="NZ_FNFM01000012.1"/>
</dbReference>